<proteinExistence type="predicted"/>
<feature type="compositionally biased region" description="Basic and acidic residues" evidence="1">
    <location>
        <begin position="106"/>
        <end position="118"/>
    </location>
</feature>
<dbReference type="HOGENOM" id="CLU_1878617_0_0_1"/>
<reference evidence="2" key="2">
    <citation type="submission" date="2013-04" db="UniProtKB">
        <authorList>
            <consortium name="EnsemblPlants"/>
        </authorList>
    </citation>
    <scope>IDENTIFICATION</scope>
</reference>
<name>J3LP95_ORYBR</name>
<dbReference type="Gramene" id="OB03G28710.1">
    <property type="protein sequence ID" value="OB03G28710.1"/>
    <property type="gene ID" value="OB03G28710"/>
</dbReference>
<evidence type="ECO:0008006" key="4">
    <source>
        <dbReference type="Google" id="ProtNLM"/>
    </source>
</evidence>
<feature type="region of interest" description="Disordered" evidence="1">
    <location>
        <begin position="106"/>
        <end position="136"/>
    </location>
</feature>
<dbReference type="EnsemblPlants" id="OB03G28710.1">
    <property type="protein sequence ID" value="OB03G28710.1"/>
    <property type="gene ID" value="OB03G28710"/>
</dbReference>
<keyword evidence="3" id="KW-1185">Reference proteome</keyword>
<protein>
    <recommendedName>
        <fullName evidence="4">DUF834 domain-containing protein</fullName>
    </recommendedName>
</protein>
<feature type="region of interest" description="Disordered" evidence="1">
    <location>
        <begin position="1"/>
        <end position="78"/>
    </location>
</feature>
<accession>J3LP95</accession>
<dbReference type="AlphaFoldDB" id="J3LP95"/>
<feature type="compositionally biased region" description="Gly residues" evidence="1">
    <location>
        <begin position="60"/>
        <end position="69"/>
    </location>
</feature>
<dbReference type="Proteomes" id="UP000006038">
    <property type="component" value="Chromosome 3"/>
</dbReference>
<evidence type="ECO:0000256" key="1">
    <source>
        <dbReference type="SAM" id="MobiDB-lite"/>
    </source>
</evidence>
<reference evidence="2" key="1">
    <citation type="journal article" date="2013" name="Nat. Commun.">
        <title>Whole-genome sequencing of Oryza brachyantha reveals mechanisms underlying Oryza genome evolution.</title>
        <authorList>
            <person name="Chen J."/>
            <person name="Huang Q."/>
            <person name="Gao D."/>
            <person name="Wang J."/>
            <person name="Lang Y."/>
            <person name="Liu T."/>
            <person name="Li B."/>
            <person name="Bai Z."/>
            <person name="Luis Goicoechea J."/>
            <person name="Liang C."/>
            <person name="Chen C."/>
            <person name="Zhang W."/>
            <person name="Sun S."/>
            <person name="Liao Y."/>
            <person name="Zhang X."/>
            <person name="Yang L."/>
            <person name="Song C."/>
            <person name="Wang M."/>
            <person name="Shi J."/>
            <person name="Liu G."/>
            <person name="Liu J."/>
            <person name="Zhou H."/>
            <person name="Zhou W."/>
            <person name="Yu Q."/>
            <person name="An N."/>
            <person name="Chen Y."/>
            <person name="Cai Q."/>
            <person name="Wang B."/>
            <person name="Liu B."/>
            <person name="Min J."/>
            <person name="Huang Y."/>
            <person name="Wu H."/>
            <person name="Li Z."/>
            <person name="Zhang Y."/>
            <person name="Yin Y."/>
            <person name="Song W."/>
            <person name="Jiang J."/>
            <person name="Jackson S.A."/>
            <person name="Wing R.A."/>
            <person name="Wang J."/>
            <person name="Chen M."/>
        </authorList>
    </citation>
    <scope>NUCLEOTIDE SEQUENCE [LARGE SCALE GENOMIC DNA]</scope>
    <source>
        <strain evidence="2">cv. IRGC 101232</strain>
    </source>
</reference>
<evidence type="ECO:0000313" key="3">
    <source>
        <dbReference type="Proteomes" id="UP000006038"/>
    </source>
</evidence>
<evidence type="ECO:0000313" key="2">
    <source>
        <dbReference type="EnsemblPlants" id="OB03G28710.1"/>
    </source>
</evidence>
<organism evidence="2">
    <name type="scientific">Oryza brachyantha</name>
    <name type="common">malo sina</name>
    <dbReference type="NCBI Taxonomy" id="4533"/>
    <lineage>
        <taxon>Eukaryota</taxon>
        <taxon>Viridiplantae</taxon>
        <taxon>Streptophyta</taxon>
        <taxon>Embryophyta</taxon>
        <taxon>Tracheophyta</taxon>
        <taxon>Spermatophyta</taxon>
        <taxon>Magnoliopsida</taxon>
        <taxon>Liliopsida</taxon>
        <taxon>Poales</taxon>
        <taxon>Poaceae</taxon>
        <taxon>BOP clade</taxon>
        <taxon>Oryzoideae</taxon>
        <taxon>Oryzeae</taxon>
        <taxon>Oryzinae</taxon>
        <taxon>Oryza</taxon>
    </lineage>
</organism>
<feature type="compositionally biased region" description="Basic and acidic residues" evidence="1">
    <location>
        <begin position="1"/>
        <end position="10"/>
    </location>
</feature>
<sequence length="136" mass="13446">MHVVADREPAADAPVSPDQQHHQLAQLAGATPSPTMPPARRSPGGHTDAPQAALDRPVPGGAGIGGGRAFGDVDGASGAAVVGADDGAGAAAASAFIDVVLDCDKEMHGGGPAHREPRCSPTRRPTTAAAAPPRRS</sequence>
<feature type="compositionally biased region" description="Low complexity" evidence="1">
    <location>
        <begin position="122"/>
        <end position="136"/>
    </location>
</feature>